<accession>A0A6G0W0H3</accession>
<keyword evidence="2" id="KW-1185">Reference proteome</keyword>
<organism evidence="1 2">
    <name type="scientific">Aphis craccivora</name>
    <name type="common">Cowpea aphid</name>
    <dbReference type="NCBI Taxonomy" id="307492"/>
    <lineage>
        <taxon>Eukaryota</taxon>
        <taxon>Metazoa</taxon>
        <taxon>Ecdysozoa</taxon>
        <taxon>Arthropoda</taxon>
        <taxon>Hexapoda</taxon>
        <taxon>Insecta</taxon>
        <taxon>Pterygota</taxon>
        <taxon>Neoptera</taxon>
        <taxon>Paraneoptera</taxon>
        <taxon>Hemiptera</taxon>
        <taxon>Sternorrhyncha</taxon>
        <taxon>Aphidomorpha</taxon>
        <taxon>Aphidoidea</taxon>
        <taxon>Aphididae</taxon>
        <taxon>Aphidini</taxon>
        <taxon>Aphis</taxon>
        <taxon>Aphis</taxon>
    </lineage>
</organism>
<dbReference type="OrthoDB" id="6579960at2759"/>
<dbReference type="EMBL" id="VUJU01010294">
    <property type="protein sequence ID" value="KAF0714894.1"/>
    <property type="molecule type" value="Genomic_DNA"/>
</dbReference>
<proteinExistence type="predicted"/>
<gene>
    <name evidence="1" type="ORF">FWK35_00023986</name>
</gene>
<dbReference type="AlphaFoldDB" id="A0A6G0W0H3"/>
<name>A0A6G0W0H3_APHCR</name>
<evidence type="ECO:0000313" key="2">
    <source>
        <dbReference type="Proteomes" id="UP000478052"/>
    </source>
</evidence>
<sequence length="127" mass="14565">MCLSEYPLNIARTDRYRWGWSLVIIILDACPLTILAQLRRLRNHHHHNHNLLHLTKFLKNLKQQTNILNLFIGDLKKDVEYPVQSTKAVDTKFGPAVLCVLREPDGSGVINVFLPKSVQLTDVEIAQ</sequence>
<reference evidence="1 2" key="1">
    <citation type="submission" date="2019-08" db="EMBL/GenBank/DDBJ databases">
        <title>Whole genome of Aphis craccivora.</title>
        <authorList>
            <person name="Voronova N.V."/>
            <person name="Shulinski R.S."/>
            <person name="Bandarenka Y.V."/>
            <person name="Zhorov D.G."/>
            <person name="Warner D."/>
        </authorList>
    </citation>
    <scope>NUCLEOTIDE SEQUENCE [LARGE SCALE GENOMIC DNA]</scope>
    <source>
        <strain evidence="1">180601</strain>
        <tissue evidence="1">Whole Body</tissue>
    </source>
</reference>
<dbReference type="Proteomes" id="UP000478052">
    <property type="component" value="Unassembled WGS sequence"/>
</dbReference>
<evidence type="ECO:0000313" key="1">
    <source>
        <dbReference type="EMBL" id="KAF0714894.1"/>
    </source>
</evidence>
<protein>
    <submittedName>
        <fullName evidence="1">Uncharacterized protein</fullName>
    </submittedName>
</protein>
<comment type="caution">
    <text evidence="1">The sequence shown here is derived from an EMBL/GenBank/DDBJ whole genome shotgun (WGS) entry which is preliminary data.</text>
</comment>